<comment type="caution">
    <text evidence="2">The sequence shown here is derived from an EMBL/GenBank/DDBJ whole genome shotgun (WGS) entry which is preliminary data.</text>
</comment>
<reference evidence="2" key="1">
    <citation type="submission" date="2020-12" db="EMBL/GenBank/DDBJ databases">
        <title>Methylobrevis albus sp. nov., isolated from fresh water lack sediment.</title>
        <authorList>
            <person name="Zou Q."/>
        </authorList>
    </citation>
    <scope>NUCLEOTIDE SEQUENCE</scope>
    <source>
        <strain evidence="2">L22</strain>
    </source>
</reference>
<dbReference type="AlphaFoldDB" id="A0A931I0C2"/>
<evidence type="ECO:0000313" key="3">
    <source>
        <dbReference type="Proteomes" id="UP000631694"/>
    </source>
</evidence>
<evidence type="ECO:0000256" key="1">
    <source>
        <dbReference type="SAM" id="Coils"/>
    </source>
</evidence>
<sequence>MARTAGGTVSIRPRTLLVTAGALALFGLAGWAITFATWSENNDLQREVALLRQAVGTEAGVKARLADLERRSSRATSAVVSREAAVAVRERQLAAAITRLDASESDAAAARAEEARAKTAASDLAAGNTAAATALVRNHNRLVPMIAAIGARERQLADLGADVEAASASLAAAARWETEREELDAASAQIERDLVRARSRLVSLSAAAEARQRQVNVAAAAQAKAETADREATLSVRRAVRTLDAAEQRLALAEAETALRERDLVRSNNRLVPLLAAVSSRQAEVTTLAATVGELEQRRRETAAAAADAESRYETASGALATIRGELAGLRELIAKSAALVEPAAEGAAVGQ</sequence>
<protein>
    <submittedName>
        <fullName evidence="2">Uncharacterized protein</fullName>
    </submittedName>
</protein>
<dbReference type="EMBL" id="JADZLT010000041">
    <property type="protein sequence ID" value="MBH0237094.1"/>
    <property type="molecule type" value="Genomic_DNA"/>
</dbReference>
<keyword evidence="1" id="KW-0175">Coiled coil</keyword>
<accession>A0A931I0C2</accession>
<feature type="coiled-coil region" evidence="1">
    <location>
        <begin position="236"/>
        <end position="263"/>
    </location>
</feature>
<dbReference type="Proteomes" id="UP000631694">
    <property type="component" value="Unassembled WGS sequence"/>
</dbReference>
<keyword evidence="3" id="KW-1185">Reference proteome</keyword>
<dbReference type="RefSeq" id="WP_197310197.1">
    <property type="nucleotide sequence ID" value="NZ_JADZLT010000041.1"/>
</dbReference>
<name>A0A931I0C2_9HYPH</name>
<proteinExistence type="predicted"/>
<gene>
    <name evidence="2" type="ORF">I5731_04605</name>
</gene>
<evidence type="ECO:0000313" key="2">
    <source>
        <dbReference type="EMBL" id="MBH0237094.1"/>
    </source>
</evidence>
<organism evidence="2 3">
    <name type="scientific">Methylobrevis albus</name>
    <dbReference type="NCBI Taxonomy" id="2793297"/>
    <lineage>
        <taxon>Bacteria</taxon>
        <taxon>Pseudomonadati</taxon>
        <taxon>Pseudomonadota</taxon>
        <taxon>Alphaproteobacteria</taxon>
        <taxon>Hyphomicrobiales</taxon>
        <taxon>Pleomorphomonadaceae</taxon>
        <taxon>Methylobrevis</taxon>
    </lineage>
</organism>
<feature type="coiled-coil region" evidence="1">
    <location>
        <begin position="173"/>
        <end position="200"/>
    </location>
</feature>